<accession>A0ABW3EAH6</accession>
<dbReference type="RefSeq" id="WP_137637196.1">
    <property type="nucleotide sequence ID" value="NZ_BJDN01000006.1"/>
</dbReference>
<gene>
    <name evidence="1" type="ORF">ACFQZ7_06220</name>
</gene>
<proteinExistence type="predicted"/>
<keyword evidence="2" id="KW-1185">Reference proteome</keyword>
<dbReference type="Proteomes" id="UP001597104">
    <property type="component" value="Unassembled WGS sequence"/>
</dbReference>
<comment type="caution">
    <text evidence="1">The sequence shown here is derived from an EMBL/GenBank/DDBJ whole genome shotgun (WGS) entry which is preliminary data.</text>
</comment>
<protein>
    <recommendedName>
        <fullName evidence="3">ATPase</fullName>
    </recommendedName>
</protein>
<evidence type="ECO:0000313" key="1">
    <source>
        <dbReference type="EMBL" id="MFD0897333.1"/>
    </source>
</evidence>
<evidence type="ECO:0000313" key="2">
    <source>
        <dbReference type="Proteomes" id="UP001597104"/>
    </source>
</evidence>
<name>A0ABW3EAH6_9LACO</name>
<sequence length="131" mass="14909">MAEQLTLFSQMAYGIEVNADIDIVWTDKVPNLIGIPEKCPGIYKISRNNHLIGWLYLSDVKVIERPGYLTDDYEHHLLENVENFVPNASRFIDISWVDANNQGGRGYGANTAKDAIEYVSWLLDHLAQDKK</sequence>
<dbReference type="EMBL" id="JBHTIO010000032">
    <property type="protein sequence ID" value="MFD0897333.1"/>
    <property type="molecule type" value="Genomic_DNA"/>
</dbReference>
<evidence type="ECO:0008006" key="3">
    <source>
        <dbReference type="Google" id="ProtNLM"/>
    </source>
</evidence>
<reference evidence="2" key="1">
    <citation type="journal article" date="2019" name="Int. J. Syst. Evol. Microbiol.">
        <title>The Global Catalogue of Microorganisms (GCM) 10K type strain sequencing project: providing services to taxonomists for standard genome sequencing and annotation.</title>
        <authorList>
            <consortium name="The Broad Institute Genomics Platform"/>
            <consortium name="The Broad Institute Genome Sequencing Center for Infectious Disease"/>
            <person name="Wu L."/>
            <person name="Ma J."/>
        </authorList>
    </citation>
    <scope>NUCLEOTIDE SEQUENCE [LARGE SCALE GENOMIC DNA]</scope>
    <source>
        <strain evidence="2">CCM 8925</strain>
    </source>
</reference>
<organism evidence="1 2">
    <name type="scientific">Loigolactobacillus binensis</name>
    <dbReference type="NCBI Taxonomy" id="2559922"/>
    <lineage>
        <taxon>Bacteria</taxon>
        <taxon>Bacillati</taxon>
        <taxon>Bacillota</taxon>
        <taxon>Bacilli</taxon>
        <taxon>Lactobacillales</taxon>
        <taxon>Lactobacillaceae</taxon>
        <taxon>Loigolactobacillus</taxon>
    </lineage>
</organism>